<evidence type="ECO:0000313" key="6">
    <source>
        <dbReference type="EMBL" id="SHN88216.1"/>
    </source>
</evidence>
<dbReference type="GO" id="GO:0016301">
    <property type="term" value="F:kinase activity"/>
    <property type="evidence" value="ECO:0007669"/>
    <property type="project" value="UniProtKB-KW"/>
</dbReference>
<dbReference type="InterPro" id="IPR014710">
    <property type="entry name" value="RmlC-like_jellyroll"/>
</dbReference>
<dbReference type="Pfam" id="PF00027">
    <property type="entry name" value="cNMP_binding"/>
    <property type="match status" value="1"/>
</dbReference>
<dbReference type="InterPro" id="IPR012318">
    <property type="entry name" value="HTH_CRP"/>
</dbReference>
<proteinExistence type="predicted"/>
<dbReference type="GO" id="GO:0005829">
    <property type="term" value="C:cytosol"/>
    <property type="evidence" value="ECO:0007669"/>
    <property type="project" value="TreeGrafter"/>
</dbReference>
<gene>
    <name evidence="6" type="ORF">SAMN02745215_05217</name>
</gene>
<dbReference type="SUPFAM" id="SSF51206">
    <property type="entry name" value="cAMP-binding domain-like"/>
    <property type="match status" value="1"/>
</dbReference>
<evidence type="ECO:0000259" key="5">
    <source>
        <dbReference type="PROSITE" id="PS51063"/>
    </source>
</evidence>
<dbReference type="CDD" id="cd00038">
    <property type="entry name" value="CAP_ED"/>
    <property type="match status" value="1"/>
</dbReference>
<keyword evidence="6" id="KW-0418">Kinase</keyword>
<feature type="domain" description="Cyclic nucleotide-binding" evidence="4">
    <location>
        <begin position="16"/>
        <end position="119"/>
    </location>
</feature>
<evidence type="ECO:0000256" key="3">
    <source>
        <dbReference type="ARBA" id="ARBA00023163"/>
    </source>
</evidence>
<keyword evidence="3" id="KW-0804">Transcription</keyword>
<name>A0A1M7UZ70_9FIRM</name>
<evidence type="ECO:0000256" key="2">
    <source>
        <dbReference type="ARBA" id="ARBA00023125"/>
    </source>
</evidence>
<dbReference type="InterPro" id="IPR018490">
    <property type="entry name" value="cNMP-bd_dom_sf"/>
</dbReference>
<keyword evidence="2" id="KW-0238">DNA-binding</keyword>
<dbReference type="PANTHER" id="PTHR24567:SF26">
    <property type="entry name" value="REGULATORY PROTEIN YEIL"/>
    <property type="match status" value="1"/>
</dbReference>
<evidence type="ECO:0000259" key="4">
    <source>
        <dbReference type="PROSITE" id="PS50042"/>
    </source>
</evidence>
<dbReference type="InterPro" id="IPR000595">
    <property type="entry name" value="cNMP-bd_dom"/>
</dbReference>
<accession>A0A1M7UZ70</accession>
<dbReference type="InterPro" id="IPR050397">
    <property type="entry name" value="Env_Response_Regulators"/>
</dbReference>
<dbReference type="InterPro" id="IPR036390">
    <property type="entry name" value="WH_DNA-bd_sf"/>
</dbReference>
<dbReference type="NCBIfam" id="NF007707">
    <property type="entry name" value="PRK10402.1"/>
    <property type="match status" value="1"/>
</dbReference>
<dbReference type="SMART" id="SM00100">
    <property type="entry name" value="cNMP"/>
    <property type="match status" value="1"/>
</dbReference>
<dbReference type="SUPFAM" id="SSF46785">
    <property type="entry name" value="Winged helix' DNA-binding domain"/>
    <property type="match status" value="1"/>
</dbReference>
<dbReference type="Pfam" id="PF13545">
    <property type="entry name" value="HTH_Crp_2"/>
    <property type="match status" value="1"/>
</dbReference>
<dbReference type="GO" id="GO:0003700">
    <property type="term" value="F:DNA-binding transcription factor activity"/>
    <property type="evidence" value="ECO:0007669"/>
    <property type="project" value="TreeGrafter"/>
</dbReference>
<reference evidence="7" key="1">
    <citation type="submission" date="2016-12" db="EMBL/GenBank/DDBJ databases">
        <authorList>
            <person name="Varghese N."/>
            <person name="Submissions S."/>
        </authorList>
    </citation>
    <scope>NUCLEOTIDE SEQUENCE [LARGE SCALE GENOMIC DNA]</scope>
    <source>
        <strain evidence="7">DSM 11544</strain>
    </source>
</reference>
<keyword evidence="7" id="KW-1185">Reference proteome</keyword>
<protein>
    <submittedName>
        <fullName evidence="6">cAMP-binding domain of CRP or a regulatory subunit of cAMP-dependent protein kinases</fullName>
    </submittedName>
</protein>
<dbReference type="Proteomes" id="UP000184010">
    <property type="component" value="Unassembled WGS sequence"/>
</dbReference>
<dbReference type="AlphaFoldDB" id="A0A1M7UZ70"/>
<evidence type="ECO:0000256" key="1">
    <source>
        <dbReference type="ARBA" id="ARBA00023015"/>
    </source>
</evidence>
<dbReference type="EMBL" id="FRDN01000023">
    <property type="protein sequence ID" value="SHN88216.1"/>
    <property type="molecule type" value="Genomic_DNA"/>
</dbReference>
<dbReference type="Gene3D" id="2.60.120.10">
    <property type="entry name" value="Jelly Rolls"/>
    <property type="match status" value="1"/>
</dbReference>
<dbReference type="RefSeq" id="WP_072775260.1">
    <property type="nucleotide sequence ID" value="NZ_FRDN01000023.1"/>
</dbReference>
<keyword evidence="6" id="KW-0808">Transferase</keyword>
<dbReference type="PROSITE" id="PS50042">
    <property type="entry name" value="CNMP_BINDING_3"/>
    <property type="match status" value="1"/>
</dbReference>
<dbReference type="GO" id="GO:0003677">
    <property type="term" value="F:DNA binding"/>
    <property type="evidence" value="ECO:0007669"/>
    <property type="project" value="UniProtKB-KW"/>
</dbReference>
<dbReference type="PROSITE" id="PS51063">
    <property type="entry name" value="HTH_CRP_2"/>
    <property type="match status" value="1"/>
</dbReference>
<sequence length="224" mass="25835">MKRFYPKSEHDPYYQVMKSLAHLPLGKLLTHAHIEVFERGEYLSRCNEPIHTLYYLISGKAKIYMIHDDGKQSILQFLSKDNYVGELSLLGVEDVPKDVVALQQCVCLASPLEQFKPLMLSDAAFLHHLCVYLGQKVLTRSERFSENLNYPLKNRLAAFILFTAHDRIYGEKHVETAEYLGVSYRHLLYTIQQFKEEGILIKQKGAYFIADPQALQVLAKDIRA</sequence>
<keyword evidence="1" id="KW-0805">Transcription regulation</keyword>
<dbReference type="STRING" id="1121395.SAMN02745215_05217"/>
<evidence type="ECO:0000313" key="7">
    <source>
        <dbReference type="Proteomes" id="UP000184010"/>
    </source>
</evidence>
<organism evidence="6 7">
    <name type="scientific">Desulfitobacterium chlororespirans DSM 11544</name>
    <dbReference type="NCBI Taxonomy" id="1121395"/>
    <lineage>
        <taxon>Bacteria</taxon>
        <taxon>Bacillati</taxon>
        <taxon>Bacillota</taxon>
        <taxon>Clostridia</taxon>
        <taxon>Eubacteriales</taxon>
        <taxon>Desulfitobacteriaceae</taxon>
        <taxon>Desulfitobacterium</taxon>
    </lineage>
</organism>
<dbReference type="PANTHER" id="PTHR24567">
    <property type="entry name" value="CRP FAMILY TRANSCRIPTIONAL REGULATORY PROTEIN"/>
    <property type="match status" value="1"/>
</dbReference>
<feature type="domain" description="HTH crp-type" evidence="5">
    <location>
        <begin position="150"/>
        <end position="213"/>
    </location>
</feature>